<dbReference type="InterPro" id="IPR007527">
    <property type="entry name" value="Znf_SWIM"/>
</dbReference>
<dbReference type="PROSITE" id="PS50966">
    <property type="entry name" value="ZF_SWIM"/>
    <property type="match status" value="1"/>
</dbReference>
<reference evidence="2 3" key="1">
    <citation type="submission" date="2019-07" db="EMBL/GenBank/DDBJ databases">
        <title>R&amp;d 2014.</title>
        <authorList>
            <person name="Klenk H.-P."/>
        </authorList>
    </citation>
    <scope>NUCLEOTIDE SEQUENCE [LARGE SCALE GENOMIC DNA]</scope>
    <source>
        <strain evidence="2 3">DSM 43912</strain>
    </source>
</reference>
<evidence type="ECO:0000313" key="2">
    <source>
        <dbReference type="EMBL" id="TWJ29186.1"/>
    </source>
</evidence>
<keyword evidence="3" id="KW-1185">Reference proteome</keyword>
<feature type="compositionally biased region" description="Low complexity" evidence="1">
    <location>
        <begin position="209"/>
        <end position="220"/>
    </location>
</feature>
<dbReference type="Proteomes" id="UP000319728">
    <property type="component" value="Unassembled WGS sequence"/>
</dbReference>
<name>A0A562WG20_9ACTN</name>
<gene>
    <name evidence="2" type="ORF">JD81_02694</name>
</gene>
<feature type="compositionally biased region" description="Pro residues" evidence="1">
    <location>
        <begin position="222"/>
        <end position="231"/>
    </location>
</feature>
<dbReference type="GO" id="GO:0008270">
    <property type="term" value="F:zinc ion binding"/>
    <property type="evidence" value="ECO:0007669"/>
    <property type="project" value="InterPro"/>
</dbReference>
<proteinExistence type="predicted"/>
<sequence length="260" mass="27158">MTARGFPAFAPGRARRVRSWWATAWLRTWDDVALDQRPLRRGRRYAVAGHVGPVTVSAGRVAAAVHDGDPERAHRAVVRVARLADADWGRLGAAVTDRTGHLAALLARHLPDGLPDDAGVPLLPGVADLTPECDCPDWEHPCRHVAALVTQVAWLLDTDPFLLLLMRGRDEAGFLAGIRVAEEPGPAGDGSGRAGDDEPPGESPHRAYARPVAALPAAAGPPGGPVTPPLFSPAAGVDPEQLRGLVARAAARAAALLGGG</sequence>
<dbReference type="PANTHER" id="PTHR38133:SF1">
    <property type="entry name" value="SLR1429 PROTEIN"/>
    <property type="match status" value="1"/>
</dbReference>
<evidence type="ECO:0000256" key="1">
    <source>
        <dbReference type="SAM" id="MobiDB-lite"/>
    </source>
</evidence>
<dbReference type="EMBL" id="VLLP01000001">
    <property type="protein sequence ID" value="TWJ29186.1"/>
    <property type="molecule type" value="Genomic_DNA"/>
</dbReference>
<accession>A0A562WG20</accession>
<dbReference type="Pfam" id="PF04434">
    <property type="entry name" value="SWIM"/>
    <property type="match status" value="1"/>
</dbReference>
<dbReference type="AlphaFoldDB" id="A0A562WG20"/>
<organism evidence="2 3">
    <name type="scientific">Micromonospora sagamiensis</name>
    <dbReference type="NCBI Taxonomy" id="47875"/>
    <lineage>
        <taxon>Bacteria</taxon>
        <taxon>Bacillati</taxon>
        <taxon>Actinomycetota</taxon>
        <taxon>Actinomycetes</taxon>
        <taxon>Micromonosporales</taxon>
        <taxon>Micromonosporaceae</taxon>
        <taxon>Micromonospora</taxon>
    </lineage>
</organism>
<dbReference type="OrthoDB" id="188274at2"/>
<evidence type="ECO:0000313" key="3">
    <source>
        <dbReference type="Proteomes" id="UP000319728"/>
    </source>
</evidence>
<feature type="region of interest" description="Disordered" evidence="1">
    <location>
        <begin position="181"/>
        <end position="237"/>
    </location>
</feature>
<dbReference type="PANTHER" id="PTHR38133">
    <property type="entry name" value="SLR1429 PROTEIN"/>
    <property type="match status" value="1"/>
</dbReference>
<comment type="caution">
    <text evidence="2">The sequence shown here is derived from an EMBL/GenBank/DDBJ whole genome shotgun (WGS) entry which is preliminary data.</text>
</comment>
<protein>
    <submittedName>
        <fullName evidence="2">Putative Zn finger protein</fullName>
    </submittedName>
</protein>
<dbReference type="RefSeq" id="WP_145817929.1">
    <property type="nucleotide sequence ID" value="NZ_AP023438.1"/>
</dbReference>